<keyword evidence="3" id="KW-1185">Reference proteome</keyword>
<keyword evidence="1" id="KW-0472">Membrane</keyword>
<keyword evidence="1" id="KW-1133">Transmembrane helix</keyword>
<accession>A0ABW5SH30</accession>
<dbReference type="EMBL" id="JBHUMJ010000002">
    <property type="protein sequence ID" value="MFD2699016.1"/>
    <property type="molecule type" value="Genomic_DNA"/>
</dbReference>
<dbReference type="Proteomes" id="UP001597540">
    <property type="component" value="Unassembled WGS sequence"/>
</dbReference>
<gene>
    <name evidence="2" type="ORF">ACFSVM_00915</name>
</gene>
<keyword evidence="1" id="KW-0812">Transmembrane</keyword>
<feature type="transmembrane region" description="Helical" evidence="1">
    <location>
        <begin position="6"/>
        <end position="22"/>
    </location>
</feature>
<name>A0ABW5SH30_9BACL</name>
<sequence>MEVLVVILLIVIVGVTPLFYRMNRRIGMLEERIRQLEDRL</sequence>
<protein>
    <submittedName>
        <fullName evidence="2">Uncharacterized protein</fullName>
    </submittedName>
</protein>
<evidence type="ECO:0000256" key="1">
    <source>
        <dbReference type="SAM" id="Phobius"/>
    </source>
</evidence>
<reference evidence="3" key="1">
    <citation type="journal article" date="2019" name="Int. J. Syst. Evol. Microbiol.">
        <title>The Global Catalogue of Microorganisms (GCM) 10K type strain sequencing project: providing services to taxonomists for standard genome sequencing and annotation.</title>
        <authorList>
            <consortium name="The Broad Institute Genomics Platform"/>
            <consortium name="The Broad Institute Genome Sequencing Center for Infectious Disease"/>
            <person name="Wu L."/>
            <person name="Ma J."/>
        </authorList>
    </citation>
    <scope>NUCLEOTIDE SEQUENCE [LARGE SCALE GENOMIC DNA]</scope>
    <source>
        <strain evidence="3">KCTC 33849</strain>
    </source>
</reference>
<evidence type="ECO:0000313" key="2">
    <source>
        <dbReference type="EMBL" id="MFD2699016.1"/>
    </source>
</evidence>
<comment type="caution">
    <text evidence="2">The sequence shown here is derived from an EMBL/GenBank/DDBJ whole genome shotgun (WGS) entry which is preliminary data.</text>
</comment>
<proteinExistence type="predicted"/>
<evidence type="ECO:0000313" key="3">
    <source>
        <dbReference type="Proteomes" id="UP001597540"/>
    </source>
</evidence>
<dbReference type="RefSeq" id="WP_256209865.1">
    <property type="nucleotide sequence ID" value="NZ_JBHUMJ010000002.1"/>
</dbReference>
<organism evidence="2 3">
    <name type="scientific">Paenibacillus shunpengii</name>
    <dbReference type="NCBI Taxonomy" id="2054424"/>
    <lineage>
        <taxon>Bacteria</taxon>
        <taxon>Bacillati</taxon>
        <taxon>Bacillota</taxon>
        <taxon>Bacilli</taxon>
        <taxon>Bacillales</taxon>
        <taxon>Paenibacillaceae</taxon>
        <taxon>Paenibacillus</taxon>
    </lineage>
</organism>